<dbReference type="OrthoDB" id="10691943at2759"/>
<accession>A0A1J4JCM4</accession>
<comment type="caution">
    <text evidence="1">The sequence shown here is derived from an EMBL/GenBank/DDBJ whole genome shotgun (WGS) entry which is preliminary data.</text>
</comment>
<evidence type="ECO:0000313" key="2">
    <source>
        <dbReference type="Proteomes" id="UP000179807"/>
    </source>
</evidence>
<name>A0A1J4JCM4_9EUKA</name>
<protein>
    <submittedName>
        <fullName evidence="1">Uncharacterized protein</fullName>
    </submittedName>
</protein>
<gene>
    <name evidence="1" type="ORF">TRFO_09758</name>
</gene>
<dbReference type="AlphaFoldDB" id="A0A1J4JCM4"/>
<sequence length="977" mass="115836">MKNAFLFDYKELAFTGQDFYNEMVRVQQYLLTHDRLIECVQESSFDKLLKRNIERFACYKKYYICQFALYQSFLNSPIFKHANFLNGSNFKQHFSNNNKISLVQENIEKVLEKACKKKMKAQANDESVHSIEFFIDYITFNIIPSHFNFFITEKEFNRYLNFLQSDKIQDDSDLKISLLRPIFVIPSFLCFFHNVFFEPFKPILHQEKPFDPDELAQVILDRVPPEEKWPHFISKLLSEFAEIKTKIILKCLLEPLFNHPERFMFYDLSHRDPFLNETFLPAMKDKICTDDFANMFCQKLAVKNSEKGTDLSFLNTKNKIERNNEKALVNPLLSEKVEEMNPEFFNFRIIDYFDESICSKKRNSLSSTDFNELDNSYFYTLCNINSNIDDHKKSTVDKNSDDSIDIQTEEEFFFTLLQLIKEAPILNDRKIDENDILKIIENYCIDKNNSLSVSKAVIMVEQLKEQIKYYKNHDFPSSKEFLHSYFNKKCKKQTNKYLKFADIDHELETIFISSKPAMEYISNIFLFDLFKKLDYGISSESKSIGDIIWSPTQFNQSFQEKICHFIENNDFLINFHDFTNPIFSNNYIQIIKNCICLMNEQKFPLFEKEIEKIKRKKYSELYGLVYCKGLKFYDFLCFREDLNYTDAMFNELIRFKFADILLKIKNVFPEFCNNFYHCYFDEFKENIVELQNAFKANVNPQTKFDMISQAIDNSIEVFNRKINVDQQSIYSLSSDYFILLLLVLSNPEKFISNLVYLLDFPLGRDFTFISKEDKKKLDLLIKFCDLVASVDVILNESSKFTFHPKKYSKLLNKNMSILIVEADNSYHELICMIKNVFLNDETGFFMFQNSDSYINDPKHSNKNDPANPQFISGTNYNYNSFYNFEILYCSNLDNAKKEMKQHLSKHIDLPNFVIFIPGPKLRDGKFKDFYNIYLPDNKEKKLIYIADDLGNKSFKNCNNVIKTTLKHFQEVFSSEIL</sequence>
<evidence type="ECO:0000313" key="1">
    <source>
        <dbReference type="EMBL" id="OHS96856.1"/>
    </source>
</evidence>
<dbReference type="Proteomes" id="UP000179807">
    <property type="component" value="Unassembled WGS sequence"/>
</dbReference>
<proteinExistence type="predicted"/>
<dbReference type="GeneID" id="94829749"/>
<keyword evidence="2" id="KW-1185">Reference proteome</keyword>
<dbReference type="VEuPathDB" id="TrichDB:TRFO_09758"/>
<reference evidence="1" key="1">
    <citation type="submission" date="2016-10" db="EMBL/GenBank/DDBJ databases">
        <authorList>
            <person name="Benchimol M."/>
            <person name="Almeida L.G."/>
            <person name="Vasconcelos A.T."/>
            <person name="Perreira-Neves A."/>
            <person name="Rosa I.A."/>
            <person name="Tasca T."/>
            <person name="Bogo M.R."/>
            <person name="de Souza W."/>
        </authorList>
    </citation>
    <scope>NUCLEOTIDE SEQUENCE [LARGE SCALE GENOMIC DNA]</scope>
    <source>
        <strain evidence="1">K</strain>
    </source>
</reference>
<dbReference type="RefSeq" id="XP_068349993.1">
    <property type="nucleotide sequence ID" value="XM_068495045.1"/>
</dbReference>
<dbReference type="EMBL" id="MLAK01001149">
    <property type="protein sequence ID" value="OHS96856.1"/>
    <property type="molecule type" value="Genomic_DNA"/>
</dbReference>
<organism evidence="1 2">
    <name type="scientific">Tritrichomonas foetus</name>
    <dbReference type="NCBI Taxonomy" id="1144522"/>
    <lineage>
        <taxon>Eukaryota</taxon>
        <taxon>Metamonada</taxon>
        <taxon>Parabasalia</taxon>
        <taxon>Tritrichomonadida</taxon>
        <taxon>Tritrichomonadidae</taxon>
        <taxon>Tritrichomonas</taxon>
    </lineage>
</organism>